<dbReference type="EMBL" id="KV878591">
    <property type="protein sequence ID" value="OJJ56046.1"/>
    <property type="molecule type" value="Genomic_DNA"/>
</dbReference>
<evidence type="ECO:0000313" key="2">
    <source>
        <dbReference type="EMBL" id="OJJ56046.1"/>
    </source>
</evidence>
<dbReference type="GeneID" id="63756767"/>
<evidence type="ECO:0000256" key="1">
    <source>
        <dbReference type="SAM" id="MobiDB-lite"/>
    </source>
</evidence>
<keyword evidence="3" id="KW-1185">Reference proteome</keyword>
<reference evidence="3" key="1">
    <citation type="journal article" date="2017" name="Genome Biol.">
        <title>Comparative genomics reveals high biological diversity and specific adaptations in the industrially and medically important fungal genus Aspergillus.</title>
        <authorList>
            <person name="de Vries R.P."/>
            <person name="Riley R."/>
            <person name="Wiebenga A."/>
            <person name="Aguilar-Osorio G."/>
            <person name="Amillis S."/>
            <person name="Uchima C.A."/>
            <person name="Anderluh G."/>
            <person name="Asadollahi M."/>
            <person name="Askin M."/>
            <person name="Barry K."/>
            <person name="Battaglia E."/>
            <person name="Bayram O."/>
            <person name="Benocci T."/>
            <person name="Braus-Stromeyer S.A."/>
            <person name="Caldana C."/>
            <person name="Canovas D."/>
            <person name="Cerqueira G.C."/>
            <person name="Chen F."/>
            <person name="Chen W."/>
            <person name="Choi C."/>
            <person name="Clum A."/>
            <person name="Dos Santos R.A."/>
            <person name="Damasio A.R."/>
            <person name="Diallinas G."/>
            <person name="Emri T."/>
            <person name="Fekete E."/>
            <person name="Flipphi M."/>
            <person name="Freyberg S."/>
            <person name="Gallo A."/>
            <person name="Gournas C."/>
            <person name="Habgood R."/>
            <person name="Hainaut M."/>
            <person name="Harispe M.L."/>
            <person name="Henrissat B."/>
            <person name="Hilden K.S."/>
            <person name="Hope R."/>
            <person name="Hossain A."/>
            <person name="Karabika E."/>
            <person name="Karaffa L."/>
            <person name="Karanyi Z."/>
            <person name="Krasevec N."/>
            <person name="Kuo A."/>
            <person name="Kusch H."/>
            <person name="LaButti K."/>
            <person name="Lagendijk E.L."/>
            <person name="Lapidus A."/>
            <person name="Levasseur A."/>
            <person name="Lindquist E."/>
            <person name="Lipzen A."/>
            <person name="Logrieco A.F."/>
            <person name="MacCabe A."/>
            <person name="Maekelae M.R."/>
            <person name="Malavazi I."/>
            <person name="Melin P."/>
            <person name="Meyer V."/>
            <person name="Mielnichuk N."/>
            <person name="Miskei M."/>
            <person name="Molnar A.P."/>
            <person name="Mule G."/>
            <person name="Ngan C.Y."/>
            <person name="Orejas M."/>
            <person name="Orosz E."/>
            <person name="Ouedraogo J.P."/>
            <person name="Overkamp K.M."/>
            <person name="Park H.-S."/>
            <person name="Perrone G."/>
            <person name="Piumi F."/>
            <person name="Punt P.J."/>
            <person name="Ram A.F."/>
            <person name="Ramon A."/>
            <person name="Rauscher S."/>
            <person name="Record E."/>
            <person name="Riano-Pachon D.M."/>
            <person name="Robert V."/>
            <person name="Roehrig J."/>
            <person name="Ruller R."/>
            <person name="Salamov A."/>
            <person name="Salih N.S."/>
            <person name="Samson R.A."/>
            <person name="Sandor E."/>
            <person name="Sanguinetti M."/>
            <person name="Schuetze T."/>
            <person name="Sepcic K."/>
            <person name="Shelest E."/>
            <person name="Sherlock G."/>
            <person name="Sophianopoulou V."/>
            <person name="Squina F.M."/>
            <person name="Sun H."/>
            <person name="Susca A."/>
            <person name="Todd R.B."/>
            <person name="Tsang A."/>
            <person name="Unkles S.E."/>
            <person name="van de Wiele N."/>
            <person name="van Rossen-Uffink D."/>
            <person name="Oliveira J.V."/>
            <person name="Vesth T.C."/>
            <person name="Visser J."/>
            <person name="Yu J.-H."/>
            <person name="Zhou M."/>
            <person name="Andersen M.R."/>
            <person name="Archer D.B."/>
            <person name="Baker S.E."/>
            <person name="Benoit I."/>
            <person name="Brakhage A.A."/>
            <person name="Braus G.H."/>
            <person name="Fischer R."/>
            <person name="Frisvad J.C."/>
            <person name="Goldman G.H."/>
            <person name="Houbraken J."/>
            <person name="Oakley B."/>
            <person name="Pocsi I."/>
            <person name="Scazzocchio C."/>
            <person name="Seiboth B."/>
            <person name="vanKuyk P.A."/>
            <person name="Wortman J."/>
            <person name="Dyer P.S."/>
            <person name="Grigoriev I.V."/>
        </authorList>
    </citation>
    <scope>NUCLEOTIDE SEQUENCE [LARGE SCALE GENOMIC DNA]</scope>
    <source>
        <strain evidence="3">CBS 593.65</strain>
    </source>
</reference>
<protein>
    <submittedName>
        <fullName evidence="2">Uncharacterized protein</fullName>
    </submittedName>
</protein>
<sequence>MVETRSALKRKAMEVLHSVPLEPATSHYLKTDEEMETEREFLRKYGGGFIRHPDYHRLLGGVTQLIREGAAEWAFGSDGLRSFYWELFTYARYWCSQYSISDIDVLSDNQIRRLISSVDGFCVQMDWAQLRPILPPTAADRFGEVLGELLIYLTVHQRLFENPFWYFDGKEAPDDPDEDPKFGSKLKHLFDEFYKTNPTYGVLWKMQTQRLANSNNRHYGPNPEYGQYNAKRHEAALGGFADDLLASKPFCWLLKELDTSELATKRRNDLIDIFRKAVRTMIKCETWINGQPVLRGIKELGGIFHDRSSLVGLHTYCWRPRMDFWKGRKILVVSRPGLVYVDSINGYSPDTSPRAKEIIGAEVLPMYILGDDDANQDKMVEDDTVVEEVDDKQDEDDEDYVQGRSN</sequence>
<feature type="region of interest" description="Disordered" evidence="1">
    <location>
        <begin position="386"/>
        <end position="406"/>
    </location>
</feature>
<dbReference type="RefSeq" id="XP_040699852.1">
    <property type="nucleotide sequence ID" value="XM_040840694.1"/>
</dbReference>
<name>A0A1L9T9F0_9EURO</name>
<dbReference type="VEuPathDB" id="FungiDB:ASPSYDRAFT_134803"/>
<proteinExistence type="predicted"/>
<gene>
    <name evidence="2" type="ORF">ASPSYDRAFT_134803</name>
</gene>
<accession>A0A1L9T9F0</accession>
<organism evidence="2 3">
    <name type="scientific">Aspergillus sydowii CBS 593.65</name>
    <dbReference type="NCBI Taxonomy" id="1036612"/>
    <lineage>
        <taxon>Eukaryota</taxon>
        <taxon>Fungi</taxon>
        <taxon>Dikarya</taxon>
        <taxon>Ascomycota</taxon>
        <taxon>Pezizomycotina</taxon>
        <taxon>Eurotiomycetes</taxon>
        <taxon>Eurotiomycetidae</taxon>
        <taxon>Eurotiales</taxon>
        <taxon>Aspergillaceae</taxon>
        <taxon>Aspergillus</taxon>
        <taxon>Aspergillus subgen. Nidulantes</taxon>
    </lineage>
</organism>
<dbReference type="Proteomes" id="UP000184356">
    <property type="component" value="Unassembled WGS sequence"/>
</dbReference>
<dbReference type="AlphaFoldDB" id="A0A1L9T9F0"/>
<dbReference type="OrthoDB" id="4156714at2759"/>
<feature type="compositionally biased region" description="Acidic residues" evidence="1">
    <location>
        <begin position="386"/>
        <end position="400"/>
    </location>
</feature>
<evidence type="ECO:0000313" key="3">
    <source>
        <dbReference type="Proteomes" id="UP000184356"/>
    </source>
</evidence>